<sequence>MATPPGSSSSTPYHTPPNSSPFSTPLGSPMVTRRGSCNPSPIETVVALANASWSSLPIPVPFPSEDPSQEEDQGAMRITRGVVLARLEPTRPQRRQCNRVFAQVCQFMTCLFIIVLLILVLMTLGCILTHNCADNSANSNTSATSANHVGIPCVLQVFYVVMLWMTGLLMAGNLGLFYTVGSRRQRNWMRGSWCIIFVVCFSLLAILIKACELGIPCSKDLLALYLWIMMGFLFYTIALSRERMLLPEESQHGQEETENGSELGQMFLEENPE</sequence>
<keyword evidence="2" id="KW-1133">Transmembrane helix</keyword>
<evidence type="ECO:0000313" key="3">
    <source>
        <dbReference type="EMBL" id="RDB31247.1"/>
    </source>
</evidence>
<feature type="transmembrane region" description="Helical" evidence="2">
    <location>
        <begin position="157"/>
        <end position="180"/>
    </location>
</feature>
<feature type="transmembrane region" description="Helical" evidence="2">
    <location>
        <begin position="192"/>
        <end position="210"/>
    </location>
</feature>
<dbReference type="AlphaFoldDB" id="A0A369KEB5"/>
<evidence type="ECO:0000256" key="2">
    <source>
        <dbReference type="SAM" id="Phobius"/>
    </source>
</evidence>
<reference evidence="3 4" key="1">
    <citation type="submission" date="2018-07" db="EMBL/GenBank/DDBJ databases">
        <title>Comparative genomics of the Candidatus Parilichlamydiaceae reveals evidence of convergent evolution and genome reduction in the phylum Chlamydiae.</title>
        <authorList>
            <person name="Taylor-Brown A."/>
            <person name="Polkinghorne A."/>
        </authorList>
    </citation>
    <scope>NUCLEOTIDE SEQUENCE [LARGE SCALE GENOMIC DNA]</scope>
    <source>
        <strain evidence="3 4">Hat2</strain>
    </source>
</reference>
<feature type="region of interest" description="Disordered" evidence="1">
    <location>
        <begin position="1"/>
        <end position="35"/>
    </location>
</feature>
<feature type="compositionally biased region" description="Polar residues" evidence="1">
    <location>
        <begin position="1"/>
        <end position="13"/>
    </location>
</feature>
<protein>
    <recommendedName>
        <fullName evidence="5">Transmembrane protein</fullName>
    </recommendedName>
</protein>
<gene>
    <name evidence="3" type="ORF">HAT2_00650</name>
</gene>
<organism evidence="3 4">
    <name type="scientific">Candidatus Similichlamydia laticola</name>
    <dbReference type="NCBI Taxonomy" id="2170265"/>
    <lineage>
        <taxon>Bacteria</taxon>
        <taxon>Pseudomonadati</taxon>
        <taxon>Chlamydiota</taxon>
        <taxon>Chlamydiia</taxon>
        <taxon>Parachlamydiales</taxon>
        <taxon>Candidatus Parilichlamydiaceae</taxon>
        <taxon>Candidatus Similichlamydia</taxon>
    </lineage>
</organism>
<feature type="transmembrane region" description="Helical" evidence="2">
    <location>
        <begin position="222"/>
        <end position="240"/>
    </location>
</feature>
<name>A0A369KEB5_9BACT</name>
<keyword evidence="4" id="KW-1185">Reference proteome</keyword>
<feature type="region of interest" description="Disordered" evidence="1">
    <location>
        <begin position="250"/>
        <end position="273"/>
    </location>
</feature>
<dbReference type="EMBL" id="QQBG01000025">
    <property type="protein sequence ID" value="RDB31247.1"/>
    <property type="molecule type" value="Genomic_DNA"/>
</dbReference>
<keyword evidence="2" id="KW-0812">Transmembrane</keyword>
<dbReference type="RefSeq" id="WP_114544574.1">
    <property type="nucleotide sequence ID" value="NZ_QQBG01000025.1"/>
</dbReference>
<proteinExistence type="predicted"/>
<evidence type="ECO:0008006" key="5">
    <source>
        <dbReference type="Google" id="ProtNLM"/>
    </source>
</evidence>
<accession>A0A369KEB5</accession>
<keyword evidence="2" id="KW-0472">Membrane</keyword>
<evidence type="ECO:0000256" key="1">
    <source>
        <dbReference type="SAM" id="MobiDB-lite"/>
    </source>
</evidence>
<evidence type="ECO:0000313" key="4">
    <source>
        <dbReference type="Proteomes" id="UP000253816"/>
    </source>
</evidence>
<dbReference type="Proteomes" id="UP000253816">
    <property type="component" value="Unassembled WGS sequence"/>
</dbReference>
<comment type="caution">
    <text evidence="3">The sequence shown here is derived from an EMBL/GenBank/DDBJ whole genome shotgun (WGS) entry which is preliminary data.</text>
</comment>
<feature type="transmembrane region" description="Helical" evidence="2">
    <location>
        <begin position="100"/>
        <end position="121"/>
    </location>
</feature>